<evidence type="ECO:0000313" key="1">
    <source>
        <dbReference type="EMBL" id="GBG31926.1"/>
    </source>
</evidence>
<protein>
    <submittedName>
        <fullName evidence="1">Uncharacterized protein</fullName>
    </submittedName>
</protein>
<name>A0A2R5GM05_9STRA</name>
<evidence type="ECO:0000313" key="2">
    <source>
        <dbReference type="Proteomes" id="UP000241890"/>
    </source>
</evidence>
<organism evidence="1 2">
    <name type="scientific">Hondaea fermentalgiana</name>
    <dbReference type="NCBI Taxonomy" id="2315210"/>
    <lineage>
        <taxon>Eukaryota</taxon>
        <taxon>Sar</taxon>
        <taxon>Stramenopiles</taxon>
        <taxon>Bigyra</taxon>
        <taxon>Labyrinthulomycetes</taxon>
        <taxon>Thraustochytrida</taxon>
        <taxon>Thraustochytriidae</taxon>
        <taxon>Hondaea</taxon>
    </lineage>
</organism>
<reference evidence="1 2" key="1">
    <citation type="submission" date="2017-12" db="EMBL/GenBank/DDBJ databases">
        <title>Sequencing, de novo assembly and annotation of complete genome of a new Thraustochytrid species, strain FCC1311.</title>
        <authorList>
            <person name="Sedici K."/>
            <person name="Godart F."/>
            <person name="Aiese Cigliano R."/>
            <person name="Sanseverino W."/>
            <person name="Barakat M."/>
            <person name="Ortet P."/>
            <person name="Marechal E."/>
            <person name="Cagnac O."/>
            <person name="Amato A."/>
        </authorList>
    </citation>
    <scope>NUCLEOTIDE SEQUENCE [LARGE SCALE GENOMIC DNA]</scope>
</reference>
<dbReference type="InParanoid" id="A0A2R5GM05"/>
<keyword evidence="2" id="KW-1185">Reference proteome</keyword>
<comment type="caution">
    <text evidence="1">The sequence shown here is derived from an EMBL/GenBank/DDBJ whole genome shotgun (WGS) entry which is preliminary data.</text>
</comment>
<gene>
    <name evidence="1" type="ORF">FCC1311_081512</name>
</gene>
<dbReference type="EMBL" id="BEYU01000110">
    <property type="protein sequence ID" value="GBG31926.1"/>
    <property type="molecule type" value="Genomic_DNA"/>
</dbReference>
<dbReference type="Proteomes" id="UP000241890">
    <property type="component" value="Unassembled WGS sequence"/>
</dbReference>
<dbReference type="AlphaFoldDB" id="A0A2R5GM05"/>
<sequence length="72" mass="7837">MLRAAVRQSRVVGSSWRGLSTMAESNKRTRYEMSEHTLIGAGMEAKTLIEGKTVKLDDLKGKAVLVSNVATT</sequence>
<accession>A0A2R5GM05</accession>
<proteinExistence type="predicted"/>